<name>A0A060BLW6_9BACT</name>
<reference evidence="4" key="1">
    <citation type="journal article" date="2013" name="Environ. Microbiol.">
        <title>Seasonally variable intestinal metagenomes of the red palm weevil (Rhynchophorus ferrugineus).</title>
        <authorList>
            <person name="Jia S."/>
            <person name="Zhang X."/>
            <person name="Zhang G."/>
            <person name="Yin A."/>
            <person name="Zhang S."/>
            <person name="Li F."/>
            <person name="Wang L."/>
            <person name="Zhao D."/>
            <person name="Yun Q."/>
            <person name="Tala"/>
            <person name="Wang J."/>
            <person name="Sun G."/>
            <person name="Baabdullah M."/>
            <person name="Yu X."/>
            <person name="Hu S."/>
            <person name="Al-Mssallem I.S."/>
            <person name="Yu J."/>
        </authorList>
    </citation>
    <scope>NUCLEOTIDE SEQUENCE</scope>
</reference>
<organism evidence="4">
    <name type="scientific">uncultured Candidatus Solibacter sp</name>
    <dbReference type="NCBI Taxonomy" id="708629"/>
    <lineage>
        <taxon>Bacteria</taxon>
        <taxon>Pseudomonadati</taxon>
        <taxon>Acidobacteriota</taxon>
        <taxon>Terriglobia</taxon>
        <taxon>Bryobacterales</taxon>
        <taxon>Solibacteraceae</taxon>
        <taxon>Candidatus Solibacter</taxon>
        <taxon>environmental samples</taxon>
    </lineage>
</organism>
<dbReference type="GO" id="GO:0016787">
    <property type="term" value="F:hydrolase activity"/>
    <property type="evidence" value="ECO:0007669"/>
    <property type="project" value="UniProtKB-KW"/>
</dbReference>
<keyword evidence="1" id="KW-0378">Hydrolase</keyword>
<feature type="domain" description="SMP-30/Gluconolactonase/LRE-like region" evidence="3">
    <location>
        <begin position="6"/>
        <end position="119"/>
    </location>
</feature>
<evidence type="ECO:0000259" key="3">
    <source>
        <dbReference type="Pfam" id="PF08450"/>
    </source>
</evidence>
<dbReference type="PANTHER" id="PTHR47572">
    <property type="entry name" value="LIPOPROTEIN-RELATED"/>
    <property type="match status" value="1"/>
</dbReference>
<dbReference type="InterPro" id="IPR051262">
    <property type="entry name" value="SMP-30/CGR1_Lactonase"/>
</dbReference>
<evidence type="ECO:0000313" key="4">
    <source>
        <dbReference type="EMBL" id="AIA83864.1"/>
    </source>
</evidence>
<dbReference type="EMBL" id="KF116619">
    <property type="protein sequence ID" value="AIA83864.1"/>
    <property type="molecule type" value="Genomic_DNA"/>
</dbReference>
<dbReference type="SUPFAM" id="SSF63829">
    <property type="entry name" value="Calcium-dependent phosphotriesterase"/>
    <property type="match status" value="1"/>
</dbReference>
<protein>
    <submittedName>
        <fullName evidence="4">SGL</fullName>
    </submittedName>
</protein>
<proteinExistence type="predicted"/>
<dbReference type="Pfam" id="PF08450">
    <property type="entry name" value="SGL"/>
    <property type="match status" value="1"/>
</dbReference>
<dbReference type="Gene3D" id="2.120.10.30">
    <property type="entry name" value="TolB, C-terminal domain"/>
    <property type="match status" value="1"/>
</dbReference>
<sequence length="130" mass="14324">VEPNGLSEGPAWDGTGLLYTNIPNSRIMRYVPNAAGKGELSVFRAGTNGANGLMFDPQALLYACEGDARRMVRYEPDGDVTVLCDNYQGKRLNSPNDLAIDLQGRVWFTDPRYGDRTDRPGTRPHVDLPP</sequence>
<feature type="non-terminal residue" evidence="4">
    <location>
        <position position="1"/>
    </location>
</feature>
<evidence type="ECO:0000256" key="1">
    <source>
        <dbReference type="ARBA" id="ARBA00022801"/>
    </source>
</evidence>
<dbReference type="PANTHER" id="PTHR47572:SF4">
    <property type="entry name" value="LACTONASE DRP35"/>
    <property type="match status" value="1"/>
</dbReference>
<accession>A0A060BLW6</accession>
<evidence type="ECO:0000256" key="2">
    <source>
        <dbReference type="SAM" id="MobiDB-lite"/>
    </source>
</evidence>
<dbReference type="AlphaFoldDB" id="A0A060BLW6"/>
<dbReference type="InterPro" id="IPR013658">
    <property type="entry name" value="SGL"/>
</dbReference>
<feature type="non-terminal residue" evidence="4">
    <location>
        <position position="130"/>
    </location>
</feature>
<feature type="region of interest" description="Disordered" evidence="2">
    <location>
        <begin position="111"/>
        <end position="130"/>
    </location>
</feature>
<feature type="compositionally biased region" description="Basic and acidic residues" evidence="2">
    <location>
        <begin position="112"/>
        <end position="130"/>
    </location>
</feature>
<dbReference type="InterPro" id="IPR011042">
    <property type="entry name" value="6-blade_b-propeller_TolB-like"/>
</dbReference>